<name>A0A066ZRJ6_HYDMR</name>
<dbReference type="RefSeq" id="WP_029908464.1">
    <property type="nucleotide sequence ID" value="NZ_AP020335.1"/>
</dbReference>
<evidence type="ECO:0000313" key="3">
    <source>
        <dbReference type="Proteomes" id="UP000027341"/>
    </source>
</evidence>
<feature type="transmembrane region" description="Helical" evidence="1">
    <location>
        <begin position="47"/>
        <end position="70"/>
    </location>
</feature>
<evidence type="ECO:0000313" key="2">
    <source>
        <dbReference type="EMBL" id="KDN94899.1"/>
    </source>
</evidence>
<dbReference type="STRING" id="28885.EI16_00875"/>
<reference evidence="2 3" key="1">
    <citation type="submission" date="2014-04" db="EMBL/GenBank/DDBJ databases">
        <title>Draft genome sequence of Hydrogenovibrio marinus MH-110, a model organism for aerobic H2 metabolism.</title>
        <authorList>
            <person name="Cha H.J."/>
            <person name="Jo B.H."/>
            <person name="Hwang B.H."/>
        </authorList>
    </citation>
    <scope>NUCLEOTIDE SEQUENCE [LARGE SCALE GENOMIC DNA]</scope>
    <source>
        <strain evidence="2 3">MH-110</strain>
    </source>
</reference>
<sequence>MNAQKAKFTWHYYLMAFGALMAMLAATLSAWGGVVSALGFAVISHPAIRFAGVGRFVFLIIFAVLYVFAFPDPSVVKSMMASDVAHS</sequence>
<gene>
    <name evidence="2" type="ORF">EI16_00875</name>
</gene>
<dbReference type="AlphaFoldDB" id="A0A066ZRJ6"/>
<feature type="transmembrane region" description="Helical" evidence="1">
    <location>
        <begin position="12"/>
        <end position="41"/>
    </location>
</feature>
<keyword evidence="3" id="KW-1185">Reference proteome</keyword>
<keyword evidence="1" id="KW-0472">Membrane</keyword>
<keyword evidence="1" id="KW-1133">Transmembrane helix</keyword>
<accession>A0A066ZRJ6</accession>
<dbReference type="EMBL" id="JMIU01000001">
    <property type="protein sequence ID" value="KDN94899.1"/>
    <property type="molecule type" value="Genomic_DNA"/>
</dbReference>
<evidence type="ECO:0000256" key="1">
    <source>
        <dbReference type="SAM" id="Phobius"/>
    </source>
</evidence>
<keyword evidence="1" id="KW-0812">Transmembrane</keyword>
<organism evidence="2 3">
    <name type="scientific">Hydrogenovibrio marinus</name>
    <dbReference type="NCBI Taxonomy" id="28885"/>
    <lineage>
        <taxon>Bacteria</taxon>
        <taxon>Pseudomonadati</taxon>
        <taxon>Pseudomonadota</taxon>
        <taxon>Gammaproteobacteria</taxon>
        <taxon>Thiotrichales</taxon>
        <taxon>Piscirickettsiaceae</taxon>
        <taxon>Hydrogenovibrio</taxon>
    </lineage>
</organism>
<comment type="caution">
    <text evidence="2">The sequence shown here is derived from an EMBL/GenBank/DDBJ whole genome shotgun (WGS) entry which is preliminary data.</text>
</comment>
<proteinExistence type="predicted"/>
<protein>
    <submittedName>
        <fullName evidence="2">Uncharacterized protein</fullName>
    </submittedName>
</protein>
<dbReference type="Proteomes" id="UP000027341">
    <property type="component" value="Unassembled WGS sequence"/>
</dbReference>